<sequence>MRILELHLLAFGPFTDLRLDFSAPAPALHVLYGPNEAGKSTALRAISGMLYGIPHLSPDDHLHRAPDLRVGARLESASGRTRTFIRRKGRVKTLLDEHQQPLDDGELRPFLGGVSEDLFDTMFGLDHQTLRHGAEALLAGRGDVGESLFGASLGGAALHQVLAELRAEAEKLYTPQARIKPVNDAIRALQDAQKRTRDAAVLPTTWEAHQRELAEVEATRDHVDVEAREVRAQEKRLQRAQRVLPLLEARRTLKASREALGDVVLLPEHATRDREDALTRASEADAARARLQRDLATLEAQREALSVPHSLVELSEEALDELGNRLGSHRKATVDLPRVRGELRALEDEVEEALRRLGRDPSLEAAQVPRLDVATEARIKKLAREHGQVETTLRSPSRMLAEQQQRRAQFATRQGELPPPSSVGPLRSAHGRAQRHGDLEQRLQEAEASARQLGGQAMALRERLGLLPARDVDDPLPTPATLAALPLPAPETVERFEAERAALAQQGVQLAKSAATARERLAVLGRDIDAMQRAGDVPTEGQLVDARLRRDHAFQTLMRAAGPTRKSGRAQASAHGSGATAGLFDASFNLTPPEETTKVHPEAYGELVKQADAVADRLRREAERVAQLARLLADRRSVDDELTRLGTEQQALTLRKAEHIEAWKALWADSGLDPRTPAEMRGWLTRHAALCHGVDRVREADERVDVLRRQRAALGDELRQALRTVGAAEIPEGPDTGALIEAAVQTLRARDELERDRSDLSRQLADLETEIRKLEREREAHEGARATFRDAWAAAIAQLGLGPQASPDEAIAILDQLAELHRKMDEAAHTRRRVLGMERDAQQLTASVTELTAAHAPDLEGFPVDTAADALLKRYRKGQADLREGEALARQMAEKRRELAEEEAKLADAEARLVRLRSAARAPDLDALEVAEARSRDARALDQRIREVEDKLLDAGEGRSIPTLTEETAGMERDALAVLLERAEERAKSLEEQRRQLDRQLGTLEAKREQLRNPVEDAAEAAAETAACVAKLRTQVDRYVRARLAAVLLEREIERYREQNQGPILGRASTLFQKLTRDTYAGLKASFDDEDKAVLRCVKRIGLRGEGSEGVGVTPPSTATELLPLPEDARAVALTKEIAVDGLSDGTRDQLYLALRLASLEHHARRGEPMPLVLDDILIHFDDDRARAALVALAELAGTMQILFFTHHARLLELARDAMPTGVLHEHRLG</sequence>
<evidence type="ECO:0000313" key="5">
    <source>
        <dbReference type="Proteomes" id="UP000067626"/>
    </source>
</evidence>
<dbReference type="RefSeq" id="WP_050434821.1">
    <property type="nucleotide sequence ID" value="NZ_CP012159.1"/>
</dbReference>
<dbReference type="SUPFAM" id="SSF52540">
    <property type="entry name" value="P-loop containing nucleoside triphosphate hydrolases"/>
    <property type="match status" value="1"/>
</dbReference>
<feature type="coiled-coil region" evidence="1">
    <location>
        <begin position="223"/>
        <end position="250"/>
    </location>
</feature>
<evidence type="ECO:0000259" key="3">
    <source>
        <dbReference type="Pfam" id="PF13514"/>
    </source>
</evidence>
<feature type="region of interest" description="Disordered" evidence="2">
    <location>
        <begin position="385"/>
        <end position="439"/>
    </location>
</feature>
<accession>A0A0K1ER61</accession>
<dbReference type="Gene3D" id="3.40.50.300">
    <property type="entry name" value="P-loop containing nucleotide triphosphate hydrolases"/>
    <property type="match status" value="2"/>
</dbReference>
<evidence type="ECO:0000256" key="2">
    <source>
        <dbReference type="SAM" id="MobiDB-lite"/>
    </source>
</evidence>
<keyword evidence="1" id="KW-0175">Coiled coil</keyword>
<keyword evidence="5" id="KW-1185">Reference proteome</keyword>
<dbReference type="OrthoDB" id="9764467at2"/>
<dbReference type="InterPro" id="IPR027417">
    <property type="entry name" value="P-loop_NTPase"/>
</dbReference>
<dbReference type="AlphaFoldDB" id="A0A0K1ER61"/>
<dbReference type="Pfam" id="PF13514">
    <property type="entry name" value="AAA_27"/>
    <property type="match status" value="1"/>
</dbReference>
<dbReference type="KEGG" id="ccro:CMC5_075680"/>
<dbReference type="PANTHER" id="PTHR41259">
    <property type="entry name" value="DOUBLE-STRAND BREAK REPAIR RAD50 ATPASE, PUTATIVE-RELATED"/>
    <property type="match status" value="1"/>
</dbReference>
<protein>
    <recommendedName>
        <fullName evidence="3">YhaN AAA domain-containing protein</fullName>
    </recommendedName>
</protein>
<evidence type="ECO:0000256" key="1">
    <source>
        <dbReference type="SAM" id="Coils"/>
    </source>
</evidence>
<feature type="compositionally biased region" description="Low complexity" evidence="2">
    <location>
        <begin position="401"/>
        <end position="414"/>
    </location>
</feature>
<evidence type="ECO:0000313" key="4">
    <source>
        <dbReference type="EMBL" id="AKT43336.1"/>
    </source>
</evidence>
<dbReference type="InterPro" id="IPR038734">
    <property type="entry name" value="YhaN_AAA"/>
</dbReference>
<feature type="coiled-coil region" evidence="1">
    <location>
        <begin position="608"/>
        <end position="635"/>
    </location>
</feature>
<name>A0A0K1ER61_CHOCO</name>
<organism evidence="4 5">
    <name type="scientific">Chondromyces crocatus</name>
    <dbReference type="NCBI Taxonomy" id="52"/>
    <lineage>
        <taxon>Bacteria</taxon>
        <taxon>Pseudomonadati</taxon>
        <taxon>Myxococcota</taxon>
        <taxon>Polyangia</taxon>
        <taxon>Polyangiales</taxon>
        <taxon>Polyangiaceae</taxon>
        <taxon>Chondromyces</taxon>
    </lineage>
</organism>
<gene>
    <name evidence="4" type="ORF">CMC5_075680</name>
</gene>
<feature type="coiled-coil region" evidence="1">
    <location>
        <begin position="882"/>
        <end position="1010"/>
    </location>
</feature>
<proteinExistence type="predicted"/>
<reference evidence="4 5" key="1">
    <citation type="submission" date="2015-07" db="EMBL/GenBank/DDBJ databases">
        <title>Genome analysis of myxobacterium Chondromyces crocatus Cm c5 reveals a high potential for natural compound synthesis and the genetic basis for the loss of fruiting body formation.</title>
        <authorList>
            <person name="Zaburannyi N."/>
            <person name="Bunk B."/>
            <person name="Maier J."/>
            <person name="Overmann J."/>
            <person name="Mueller R."/>
        </authorList>
    </citation>
    <scope>NUCLEOTIDE SEQUENCE [LARGE SCALE GENOMIC DNA]</scope>
    <source>
        <strain evidence="4 5">Cm c5</strain>
    </source>
</reference>
<dbReference type="Proteomes" id="UP000067626">
    <property type="component" value="Chromosome"/>
</dbReference>
<dbReference type="EMBL" id="CP012159">
    <property type="protein sequence ID" value="AKT43336.1"/>
    <property type="molecule type" value="Genomic_DNA"/>
</dbReference>
<dbReference type="STRING" id="52.CMC5_075680"/>
<feature type="coiled-coil region" evidence="1">
    <location>
        <begin position="697"/>
        <end position="791"/>
    </location>
</feature>
<dbReference type="PANTHER" id="PTHR41259:SF1">
    <property type="entry name" value="DOUBLE-STRAND BREAK REPAIR RAD50 ATPASE, PUTATIVE-RELATED"/>
    <property type="match status" value="1"/>
</dbReference>
<feature type="domain" description="YhaN AAA" evidence="3">
    <location>
        <begin position="1"/>
        <end position="206"/>
    </location>
</feature>